<protein>
    <submittedName>
        <fullName evidence="1">Uncharacterized protein</fullName>
    </submittedName>
</protein>
<name>A0A370QG16_9FLAO</name>
<gene>
    <name evidence="1" type="ORF">C8D94_102490</name>
</gene>
<keyword evidence="2" id="KW-1185">Reference proteome</keyword>
<dbReference type="EMBL" id="QRAO01000002">
    <property type="protein sequence ID" value="RDK87303.1"/>
    <property type="molecule type" value="Genomic_DNA"/>
</dbReference>
<dbReference type="RefSeq" id="WP_115123489.1">
    <property type="nucleotide sequence ID" value="NZ_QRAO01000002.1"/>
</dbReference>
<proteinExistence type="predicted"/>
<dbReference type="AlphaFoldDB" id="A0A370QG16"/>
<evidence type="ECO:0000313" key="2">
    <source>
        <dbReference type="Proteomes" id="UP000255317"/>
    </source>
</evidence>
<accession>A0A370QG16</accession>
<reference evidence="1 2" key="1">
    <citation type="submission" date="2018-07" db="EMBL/GenBank/DDBJ databases">
        <title>Genomic Encyclopedia of Type Strains, Phase IV (KMG-IV): sequencing the most valuable type-strain genomes for metagenomic binning, comparative biology and taxonomic classification.</title>
        <authorList>
            <person name="Goeker M."/>
        </authorList>
    </citation>
    <scope>NUCLEOTIDE SEQUENCE [LARGE SCALE GENOMIC DNA]</scope>
    <source>
        <strain evidence="1 2">DSM 101478</strain>
    </source>
</reference>
<organism evidence="1 2">
    <name type="scientific">Marinirhabdus gelatinilytica</name>
    <dbReference type="NCBI Taxonomy" id="1703343"/>
    <lineage>
        <taxon>Bacteria</taxon>
        <taxon>Pseudomonadati</taxon>
        <taxon>Bacteroidota</taxon>
        <taxon>Flavobacteriia</taxon>
        <taxon>Flavobacteriales</taxon>
        <taxon>Flavobacteriaceae</taxon>
    </lineage>
</organism>
<sequence>MTFQLNSNREELKLSEVTLKKILTEADVNFKFVVLKKKELQHTSEIECIDIPLTIQTYKQEAKLTMDGDERSMAKIVDLIQQHYGSLSDFVLTSDDSSHKLTIDGSISKEDIQNFKSAE</sequence>
<comment type="caution">
    <text evidence="1">The sequence shown here is derived from an EMBL/GenBank/DDBJ whole genome shotgun (WGS) entry which is preliminary data.</text>
</comment>
<evidence type="ECO:0000313" key="1">
    <source>
        <dbReference type="EMBL" id="RDK87303.1"/>
    </source>
</evidence>
<dbReference type="Proteomes" id="UP000255317">
    <property type="component" value="Unassembled WGS sequence"/>
</dbReference>